<feature type="region of interest" description="Disordered" evidence="1">
    <location>
        <begin position="95"/>
        <end position="115"/>
    </location>
</feature>
<reference evidence="2" key="1">
    <citation type="submission" date="2020-04" db="EMBL/GenBank/DDBJ databases">
        <title>Analysis of mating type loci in Filobasidium floriforme.</title>
        <authorList>
            <person name="Nowrousian M."/>
        </authorList>
    </citation>
    <scope>NUCLEOTIDE SEQUENCE</scope>
    <source>
        <strain evidence="2">CBS 6242</strain>
    </source>
</reference>
<evidence type="ECO:0000256" key="1">
    <source>
        <dbReference type="SAM" id="MobiDB-lite"/>
    </source>
</evidence>
<protein>
    <submittedName>
        <fullName evidence="2">Uncharacterized protein</fullName>
    </submittedName>
</protein>
<dbReference type="EMBL" id="JABELV010000126">
    <property type="protein sequence ID" value="KAG7530180.1"/>
    <property type="molecule type" value="Genomic_DNA"/>
</dbReference>
<name>A0A8K0JIN3_9TREE</name>
<dbReference type="Proteomes" id="UP000812966">
    <property type="component" value="Unassembled WGS sequence"/>
</dbReference>
<evidence type="ECO:0000313" key="2">
    <source>
        <dbReference type="EMBL" id="KAG7530180.1"/>
    </source>
</evidence>
<evidence type="ECO:0000313" key="3">
    <source>
        <dbReference type="Proteomes" id="UP000812966"/>
    </source>
</evidence>
<feature type="compositionally biased region" description="Gly residues" evidence="1">
    <location>
        <begin position="98"/>
        <end position="108"/>
    </location>
</feature>
<keyword evidence="3" id="KW-1185">Reference proteome</keyword>
<sequence length="497" mass="54485">MSISLNTLNLLDASSICSPPPVSFPVPLVDGITQSKGTSTEDDSLWFHSRDTSHSEDVTGTGNSLLEQISAQIVSSQQGWECTCGSGRKFASGATGCAPGGRPDGSWGGPESDHSEAMRQAIRKRNGVLLISGVLGFLGQLYSEIDCLCRWYRWKIAFLAEVERRSLGKDTRIHAENLFAECGCEFVLVEDKPTSSDRRYDVLTKIGTKSLDYGWDRSICVPRDRKGTPISMQANVGTTNPSHTKSSHSAKAHAHELRSHRCPNNVDLLYQRSLFSSHVTSASCSIQTMEPLETVASLSPSHSIDTVSLWPTQSTAGSCPTHVIISMMPPHDRSSRKESKVEWNPLPGNCLGLTAIVGLVAECLMLKRRIDRLIGQSRRTNHDLLRLKHCQAALSTLMPRLWQQVWTSIQENETEVVRSQDVIDALAKEDICAKQFSVDEAPPGVEVLQRTQLYKLSADHPQAGDGSLCWFVTVPTSTTSEAGIKGVVMPQINEIDT</sequence>
<dbReference type="AlphaFoldDB" id="A0A8K0JIN3"/>
<proteinExistence type="predicted"/>
<accession>A0A8K0JIN3</accession>
<organism evidence="2 3">
    <name type="scientific">Filobasidium floriforme</name>
    <dbReference type="NCBI Taxonomy" id="5210"/>
    <lineage>
        <taxon>Eukaryota</taxon>
        <taxon>Fungi</taxon>
        <taxon>Dikarya</taxon>
        <taxon>Basidiomycota</taxon>
        <taxon>Agaricomycotina</taxon>
        <taxon>Tremellomycetes</taxon>
        <taxon>Filobasidiales</taxon>
        <taxon>Filobasidiaceae</taxon>
        <taxon>Filobasidium</taxon>
    </lineage>
</organism>
<comment type="caution">
    <text evidence="2">The sequence shown here is derived from an EMBL/GenBank/DDBJ whole genome shotgun (WGS) entry which is preliminary data.</text>
</comment>
<gene>
    <name evidence="2" type="ORF">FFLO_05228</name>
</gene>